<keyword evidence="13" id="KW-1185">Reference proteome</keyword>
<sequence length="690" mass="76254">MLQIKNLKKSYKIGEHEIKALDDVTFELASGKLVAIVGPSGCGKTTLMNILGALDGDFEGDVIINGKSLKEAGTKDLDSYRKNTIGFIFQQFNLLNSQTSKQNVELALDLSGISKKDRSEKVKYLLERVGLLDQIKKRVNLLSGGQRQRVAIARALANDPDIILADEPTGALDAKTGEKVMDLLKEISKERLILMVTHSPEIAEAYADLIINMEDGKIISIDENLAKGREMEIIPIKKEETKSKMSVLTALKLSLRNAWIKKGRTLATAIGTSIGIAGIALAIAITSGTTNSVNTQVRGVFPTNSVMVGYKENIDKNPNDIKKLGYEDIEEINSLDNEFYAYQFPLKGEDIPMMSFYSLEEDLLKAEDFFNKLSEEDTIKRLIDMMSPGIIEDVKDDIQYGTVPNEGELNEFVISLSTAKNIIKDDEKLEDLIGKNIYVSFVKQTSHSDKMRGQGKPPEIIVKPLKISGIANTTTLMNTYYVSSDWNIKYYEKEFNLDKKKMEASSMIVYGKSAESIEASVERLDGNQDKYQFEMAGKTITKQIESTMKQVRMGLMGFAGVSIVVAVLMISIVIYISVLERTNEIGILRAIGARSKDIMNIFVAESFIIGILSAIIGIGISIGISNVINNLVYKFLGTFANNAPYMEVAKLPLKDAGLILLFCATLSIISGLYPSLKASKMDPIDALKRR</sequence>
<dbReference type="GO" id="GO:0098796">
    <property type="term" value="C:membrane protein complex"/>
    <property type="evidence" value="ECO:0007669"/>
    <property type="project" value="UniProtKB-ARBA"/>
</dbReference>
<feature type="transmembrane region" description="Helical" evidence="10">
    <location>
        <begin position="266"/>
        <end position="285"/>
    </location>
</feature>
<evidence type="ECO:0000256" key="7">
    <source>
        <dbReference type="ARBA" id="ARBA00022989"/>
    </source>
</evidence>
<evidence type="ECO:0000259" key="11">
    <source>
        <dbReference type="PROSITE" id="PS50893"/>
    </source>
</evidence>
<keyword evidence="8 10" id="KW-0472">Membrane</keyword>
<keyword evidence="3" id="KW-1003">Cell membrane</keyword>
<evidence type="ECO:0000256" key="2">
    <source>
        <dbReference type="ARBA" id="ARBA00022448"/>
    </source>
</evidence>
<dbReference type="Proteomes" id="UP000198597">
    <property type="component" value="Unassembled WGS sequence"/>
</dbReference>
<keyword evidence="4 10" id="KW-0812">Transmembrane</keyword>
<gene>
    <name evidence="12" type="ORF">SAMN04488529_10333</name>
</gene>
<evidence type="ECO:0000256" key="3">
    <source>
        <dbReference type="ARBA" id="ARBA00022475"/>
    </source>
</evidence>
<dbReference type="PANTHER" id="PTHR42798">
    <property type="entry name" value="LIPOPROTEIN-RELEASING SYSTEM ATP-BINDING PROTEIN LOLD"/>
    <property type="match status" value="1"/>
</dbReference>
<organism evidence="12 13">
    <name type="scientific">Clostridium gasigenes</name>
    <dbReference type="NCBI Taxonomy" id="94869"/>
    <lineage>
        <taxon>Bacteria</taxon>
        <taxon>Bacillati</taxon>
        <taxon>Bacillota</taxon>
        <taxon>Clostridia</taxon>
        <taxon>Eubacteriales</taxon>
        <taxon>Clostridiaceae</taxon>
        <taxon>Clostridium</taxon>
    </lineage>
</organism>
<dbReference type="InterPro" id="IPR003838">
    <property type="entry name" value="ABC3_permease_C"/>
</dbReference>
<keyword evidence="7 10" id="KW-1133">Transmembrane helix</keyword>
<proteinExistence type="inferred from homology"/>
<feature type="transmembrane region" description="Helical" evidence="10">
    <location>
        <begin position="656"/>
        <end position="673"/>
    </location>
</feature>
<feature type="transmembrane region" description="Helical" evidence="10">
    <location>
        <begin position="553"/>
        <end position="578"/>
    </location>
</feature>
<dbReference type="InterPro" id="IPR017871">
    <property type="entry name" value="ABC_transporter-like_CS"/>
</dbReference>
<dbReference type="Pfam" id="PF02687">
    <property type="entry name" value="FtsX"/>
    <property type="match status" value="1"/>
</dbReference>
<evidence type="ECO:0000256" key="8">
    <source>
        <dbReference type="ARBA" id="ARBA00023136"/>
    </source>
</evidence>
<name>A0A1H0R6E2_9CLOT</name>
<evidence type="ECO:0000256" key="5">
    <source>
        <dbReference type="ARBA" id="ARBA00022741"/>
    </source>
</evidence>
<dbReference type="AlphaFoldDB" id="A0A1H0R6E2"/>
<dbReference type="GO" id="GO:0016887">
    <property type="term" value="F:ATP hydrolysis activity"/>
    <property type="evidence" value="ECO:0007669"/>
    <property type="project" value="InterPro"/>
</dbReference>
<evidence type="ECO:0000256" key="10">
    <source>
        <dbReference type="SAM" id="Phobius"/>
    </source>
</evidence>
<dbReference type="FunFam" id="3.40.50.300:FF:000032">
    <property type="entry name" value="Export ABC transporter ATP-binding protein"/>
    <property type="match status" value="1"/>
</dbReference>
<dbReference type="InterPro" id="IPR003439">
    <property type="entry name" value="ABC_transporter-like_ATP-bd"/>
</dbReference>
<dbReference type="PANTHER" id="PTHR42798:SF6">
    <property type="entry name" value="CELL DIVISION ATP-BINDING PROTEIN FTSE"/>
    <property type="match status" value="1"/>
</dbReference>
<comment type="subcellular location">
    <subcellularLocation>
        <location evidence="1">Cell inner membrane</location>
        <topology evidence="1">Multi-pass membrane protein</topology>
    </subcellularLocation>
</comment>
<keyword evidence="12" id="KW-0449">Lipoprotein</keyword>
<feature type="transmembrane region" description="Helical" evidence="10">
    <location>
        <begin position="598"/>
        <end position="624"/>
    </location>
</feature>
<evidence type="ECO:0000256" key="4">
    <source>
        <dbReference type="ARBA" id="ARBA00022692"/>
    </source>
</evidence>
<dbReference type="CDD" id="cd03255">
    <property type="entry name" value="ABC_MJ0796_LolCDE_FtsE"/>
    <property type="match status" value="1"/>
</dbReference>
<evidence type="ECO:0000313" key="12">
    <source>
        <dbReference type="EMBL" id="SDP24626.1"/>
    </source>
</evidence>
<dbReference type="InterPro" id="IPR027417">
    <property type="entry name" value="P-loop_NTPase"/>
</dbReference>
<dbReference type="PROSITE" id="PS00211">
    <property type="entry name" value="ABC_TRANSPORTER_1"/>
    <property type="match status" value="1"/>
</dbReference>
<dbReference type="Pfam" id="PF00005">
    <property type="entry name" value="ABC_tran"/>
    <property type="match status" value="1"/>
</dbReference>
<dbReference type="EMBL" id="FNJM01000003">
    <property type="protein sequence ID" value="SDP24626.1"/>
    <property type="molecule type" value="Genomic_DNA"/>
</dbReference>
<comment type="similarity">
    <text evidence="9">Belongs to the ABC transporter superfamily. Macrolide exporter (TC 3.A.1.122) family.</text>
</comment>
<dbReference type="SUPFAM" id="SSF52540">
    <property type="entry name" value="P-loop containing nucleoside triphosphate hydrolases"/>
    <property type="match status" value="1"/>
</dbReference>
<dbReference type="GO" id="GO:0005524">
    <property type="term" value="F:ATP binding"/>
    <property type="evidence" value="ECO:0007669"/>
    <property type="project" value="UniProtKB-KW"/>
</dbReference>
<dbReference type="GO" id="GO:0022857">
    <property type="term" value="F:transmembrane transporter activity"/>
    <property type="evidence" value="ECO:0007669"/>
    <property type="project" value="UniProtKB-ARBA"/>
</dbReference>
<keyword evidence="2" id="KW-0813">Transport</keyword>
<feature type="domain" description="ABC transporter" evidence="11">
    <location>
        <begin position="2"/>
        <end position="240"/>
    </location>
</feature>
<dbReference type="InterPro" id="IPR017911">
    <property type="entry name" value="MacB-like_ATP-bd"/>
</dbReference>
<evidence type="ECO:0000256" key="6">
    <source>
        <dbReference type="ARBA" id="ARBA00022840"/>
    </source>
</evidence>
<accession>A0A1H0R6E2</accession>
<evidence type="ECO:0000256" key="9">
    <source>
        <dbReference type="ARBA" id="ARBA00038388"/>
    </source>
</evidence>
<evidence type="ECO:0000313" key="13">
    <source>
        <dbReference type="Proteomes" id="UP000198597"/>
    </source>
</evidence>
<dbReference type="GO" id="GO:0005886">
    <property type="term" value="C:plasma membrane"/>
    <property type="evidence" value="ECO:0007669"/>
    <property type="project" value="UniProtKB-SubCell"/>
</dbReference>
<dbReference type="SMART" id="SM00382">
    <property type="entry name" value="AAA"/>
    <property type="match status" value="1"/>
</dbReference>
<dbReference type="STRING" id="94869.SAMN04488529_10333"/>
<dbReference type="RefSeq" id="WP_175490815.1">
    <property type="nucleotide sequence ID" value="NZ_FNJM01000003.1"/>
</dbReference>
<dbReference type="InterPro" id="IPR003593">
    <property type="entry name" value="AAA+_ATPase"/>
</dbReference>
<keyword evidence="5" id="KW-0547">Nucleotide-binding</keyword>
<reference evidence="12 13" key="1">
    <citation type="submission" date="2016-10" db="EMBL/GenBank/DDBJ databases">
        <authorList>
            <person name="de Groot N.N."/>
        </authorList>
    </citation>
    <scope>NUCLEOTIDE SEQUENCE [LARGE SCALE GENOMIC DNA]</scope>
    <source>
        <strain evidence="12 13">DSM 12272</strain>
    </source>
</reference>
<protein>
    <submittedName>
        <fullName evidence="12">ABC-type lipoprotein export system, ATPase component</fullName>
    </submittedName>
</protein>
<dbReference type="Gene3D" id="3.40.50.300">
    <property type="entry name" value="P-loop containing nucleotide triphosphate hydrolases"/>
    <property type="match status" value="1"/>
</dbReference>
<evidence type="ECO:0000256" key="1">
    <source>
        <dbReference type="ARBA" id="ARBA00004429"/>
    </source>
</evidence>
<keyword evidence="6" id="KW-0067">ATP-binding</keyword>
<dbReference type="PROSITE" id="PS50893">
    <property type="entry name" value="ABC_TRANSPORTER_2"/>
    <property type="match status" value="1"/>
</dbReference>